<dbReference type="InterPro" id="IPR000380">
    <property type="entry name" value="Topo_IA"/>
</dbReference>
<dbReference type="Pfam" id="PF01131">
    <property type="entry name" value="Topoisom_bac"/>
    <property type="match status" value="1"/>
</dbReference>
<comment type="caution">
    <text evidence="17">The sequence shown here is derived from an EMBL/GenBank/DDBJ whole genome shotgun (WGS) entry which is preliminary data.</text>
</comment>
<keyword evidence="9" id="KW-0238">DNA-binding</keyword>
<dbReference type="Pfam" id="PF01751">
    <property type="entry name" value="Toprim"/>
    <property type="match status" value="1"/>
</dbReference>
<dbReference type="GO" id="GO:0003917">
    <property type="term" value="F:DNA topoisomerase type I (single strand cut, ATP-independent) activity"/>
    <property type="evidence" value="ECO:0007669"/>
    <property type="project" value="UniProtKB-EC"/>
</dbReference>
<dbReference type="PRINTS" id="PR00417">
    <property type="entry name" value="PRTPISMRASEI"/>
</dbReference>
<dbReference type="GO" id="GO:0003677">
    <property type="term" value="F:DNA binding"/>
    <property type="evidence" value="ECO:0007669"/>
    <property type="project" value="UniProtKB-KW"/>
</dbReference>
<evidence type="ECO:0000256" key="1">
    <source>
        <dbReference type="ARBA" id="ARBA00000213"/>
    </source>
</evidence>
<dbReference type="GO" id="GO:0043597">
    <property type="term" value="C:cytoplasmic replication fork"/>
    <property type="evidence" value="ECO:0007669"/>
    <property type="project" value="TreeGrafter"/>
</dbReference>
<gene>
    <name evidence="17" type="ORF">DFO67_11585</name>
</gene>
<dbReference type="GO" id="GO:0008270">
    <property type="term" value="F:zinc ion binding"/>
    <property type="evidence" value="ECO:0007669"/>
    <property type="project" value="UniProtKB-KW"/>
</dbReference>
<keyword evidence="6" id="KW-0863">Zinc-finger</keyword>
<evidence type="ECO:0000256" key="2">
    <source>
        <dbReference type="ARBA" id="ARBA00009446"/>
    </source>
</evidence>
<dbReference type="InterPro" id="IPR013498">
    <property type="entry name" value="Topo_IA_Znf"/>
</dbReference>
<dbReference type="SUPFAM" id="SSF57783">
    <property type="entry name" value="Zinc beta-ribbon"/>
    <property type="match status" value="1"/>
</dbReference>
<dbReference type="SMART" id="SM00493">
    <property type="entry name" value="TOPRIM"/>
    <property type="match status" value="1"/>
</dbReference>
<dbReference type="CDD" id="cd00186">
    <property type="entry name" value="TOP1Ac"/>
    <property type="match status" value="1"/>
</dbReference>
<keyword evidence="4" id="KW-0479">Metal-binding</keyword>
<evidence type="ECO:0000256" key="8">
    <source>
        <dbReference type="ARBA" id="ARBA00023029"/>
    </source>
</evidence>
<dbReference type="InterPro" id="IPR003601">
    <property type="entry name" value="Topo_IA_2"/>
</dbReference>
<dbReference type="SUPFAM" id="SSF56712">
    <property type="entry name" value="Prokaryotic type I DNA topoisomerase"/>
    <property type="match status" value="1"/>
</dbReference>
<sequence length="731" mass="81014">MDLYICEKPSQGKDLASVLGAHQRGEGFLHDVGNRKVTWAFGHLLELYMPDDYDAALKAWHMDTLPILPDQWRSNVKKSAAKQFKVIERLVGEADRIFVSTDYDREGESIARQILDRCRFSGPVFRVCLRALDDASIRKALADIRPGEETVPLYHAAIARQRSDWLIGMNMSQLYTALARQIGFNETLHIGRVITPMVTLVCQRDKEIAEFTPSPYYVLRVAVAVQSGAFSATWVVPEEFADDQGRCINRPYADQVAHQVRGTSAVISGAETTAGKESPPLPFCLTSLQQYAAKRWGYTAQQVLDATQSLYETHKACTYPRTDSRYLPQSQRSDISPILQGLIQTDPDISGLVAGADPNRASRAFNDDKVKAHHAIIPTPARTDITKMSEIERNLYDAIRRFYICQFYAPAEFNRTIIEVTAGSHRFAAKGKTPIKQGWKVIFASELESHPEDESEKPDDAEDNASLPLMRQGEPAIINGAELADKLTRPPPHFTEATLLSAMENVARFVTEPRFKAILKETAGLGTTATRAGIIQGAVDKGYLARKKKVLVATDKAHALVAIVPEAIKSPGMTAAWEQELEKIASGEARMTPFLQQITHWVSNIVNTVKQNASALTEQGSAIQAVFEQAKGTTFPCFVCGSELKRIRAKNGFFWGCQGAACRKTFPDERGRPQPRVAPEDAPDCPDCGKLMRLRKGKAPGKKRATKFWGCTGYPECKSSMPYSKKSTTSI</sequence>
<comment type="similarity">
    <text evidence="2">Belongs to the type IA topoisomerase family.</text>
</comment>
<dbReference type="InterPro" id="IPR034144">
    <property type="entry name" value="TOPRIM_TopoIII"/>
</dbReference>
<dbReference type="SMART" id="SM00436">
    <property type="entry name" value="TOP1Bc"/>
    <property type="match status" value="1"/>
</dbReference>
<dbReference type="EC" id="5.6.2.1" evidence="3"/>
<dbReference type="PROSITE" id="PS50880">
    <property type="entry name" value="TOPRIM"/>
    <property type="match status" value="1"/>
</dbReference>
<dbReference type="SMART" id="SM00437">
    <property type="entry name" value="TOP1Ac"/>
    <property type="match status" value="1"/>
</dbReference>
<keyword evidence="5" id="KW-0677">Repeat</keyword>
<dbReference type="Gene3D" id="1.10.290.10">
    <property type="entry name" value="Topoisomerase I, domain 4"/>
    <property type="match status" value="1"/>
</dbReference>
<dbReference type="GO" id="GO:0006310">
    <property type="term" value="P:DNA recombination"/>
    <property type="evidence" value="ECO:0007669"/>
    <property type="project" value="TreeGrafter"/>
</dbReference>
<evidence type="ECO:0000256" key="3">
    <source>
        <dbReference type="ARBA" id="ARBA00012891"/>
    </source>
</evidence>
<dbReference type="InterPro" id="IPR006171">
    <property type="entry name" value="TOPRIM_dom"/>
</dbReference>
<evidence type="ECO:0000256" key="10">
    <source>
        <dbReference type="ARBA" id="ARBA00023235"/>
    </source>
</evidence>
<feature type="domain" description="Toprim" evidence="15">
    <location>
        <begin position="1"/>
        <end position="133"/>
    </location>
</feature>
<evidence type="ECO:0000313" key="18">
    <source>
        <dbReference type="Proteomes" id="UP000294489"/>
    </source>
</evidence>
<dbReference type="Gene3D" id="2.70.20.10">
    <property type="entry name" value="Topoisomerase I, domain 3"/>
    <property type="match status" value="1"/>
</dbReference>
<reference evidence="17 18" key="1">
    <citation type="submission" date="2019-03" db="EMBL/GenBank/DDBJ databases">
        <title>Freshwater and sediment microbial communities from various areas in North America, analyzing microbe dynamics in response to fracking.</title>
        <authorList>
            <person name="Lamendella R."/>
        </authorList>
    </citation>
    <scope>NUCLEOTIDE SEQUENCE [LARGE SCALE GENOMIC DNA]</scope>
    <source>
        <strain evidence="17 18">6_TX</strain>
    </source>
</reference>
<evidence type="ECO:0000256" key="12">
    <source>
        <dbReference type="ARBA" id="ARBA00031985"/>
    </source>
</evidence>
<keyword evidence="10 17" id="KW-0413">Isomerase</keyword>
<name>A0A4R8FKN2_9GAMM</name>
<comment type="catalytic activity">
    <reaction evidence="1">
        <text>ATP-independent breakage of single-stranded DNA, followed by passage and rejoining.</text>
        <dbReference type="EC" id="5.6.2.1"/>
    </reaction>
</comment>
<protein>
    <recommendedName>
        <fullName evidence="3">DNA topoisomerase</fullName>
        <ecNumber evidence="3">5.6.2.1</ecNumber>
    </recommendedName>
    <alternativeName>
        <fullName evidence="14">Omega-protein</fullName>
    </alternativeName>
    <alternativeName>
        <fullName evidence="13">Relaxing enzyme</fullName>
    </alternativeName>
    <alternativeName>
        <fullName evidence="11">Swivelase</fullName>
    </alternativeName>
    <alternativeName>
        <fullName evidence="12">Untwisting enzyme</fullName>
    </alternativeName>
</protein>
<evidence type="ECO:0000259" key="15">
    <source>
        <dbReference type="PROSITE" id="PS50880"/>
    </source>
</evidence>
<evidence type="ECO:0000256" key="5">
    <source>
        <dbReference type="ARBA" id="ARBA00022737"/>
    </source>
</evidence>
<dbReference type="Proteomes" id="UP000294489">
    <property type="component" value="Unassembled WGS sequence"/>
</dbReference>
<evidence type="ECO:0000256" key="7">
    <source>
        <dbReference type="ARBA" id="ARBA00022833"/>
    </source>
</evidence>
<dbReference type="GO" id="GO:0006265">
    <property type="term" value="P:DNA topological change"/>
    <property type="evidence" value="ECO:0007669"/>
    <property type="project" value="InterPro"/>
</dbReference>
<dbReference type="Gene3D" id="1.10.460.10">
    <property type="entry name" value="Topoisomerase I, domain 2"/>
    <property type="match status" value="1"/>
</dbReference>
<evidence type="ECO:0000256" key="4">
    <source>
        <dbReference type="ARBA" id="ARBA00022723"/>
    </source>
</evidence>
<dbReference type="PROSITE" id="PS52039">
    <property type="entry name" value="TOPO_IA_2"/>
    <property type="match status" value="1"/>
</dbReference>
<evidence type="ECO:0000256" key="14">
    <source>
        <dbReference type="ARBA" id="ARBA00032877"/>
    </source>
</evidence>
<dbReference type="OrthoDB" id="9803554at2"/>
<dbReference type="InterPro" id="IPR013826">
    <property type="entry name" value="Topo_IA_cen_sub3"/>
</dbReference>
<evidence type="ECO:0000256" key="6">
    <source>
        <dbReference type="ARBA" id="ARBA00022771"/>
    </source>
</evidence>
<dbReference type="InterPro" id="IPR005738">
    <property type="entry name" value="TopoIII"/>
</dbReference>
<evidence type="ECO:0000256" key="13">
    <source>
        <dbReference type="ARBA" id="ARBA00032235"/>
    </source>
</evidence>
<keyword evidence="7" id="KW-0862">Zinc</keyword>
<dbReference type="RefSeq" id="WP_134019397.1">
    <property type="nucleotide sequence ID" value="NZ_SOEC01000015.1"/>
</dbReference>
<dbReference type="CDD" id="cd03362">
    <property type="entry name" value="TOPRIM_TopoIA_TopoIII"/>
    <property type="match status" value="1"/>
</dbReference>
<dbReference type="NCBIfam" id="NF005829">
    <property type="entry name" value="PRK07726.1"/>
    <property type="match status" value="1"/>
</dbReference>
<keyword evidence="8" id="KW-0799">Topoisomerase</keyword>
<dbReference type="Pfam" id="PF01396">
    <property type="entry name" value="Zn_ribbon_Top1"/>
    <property type="match status" value="2"/>
</dbReference>
<dbReference type="NCBIfam" id="TIGR01056">
    <property type="entry name" value="topB"/>
    <property type="match status" value="1"/>
</dbReference>
<dbReference type="AlphaFoldDB" id="A0A4R8FKN2"/>
<evidence type="ECO:0000256" key="11">
    <source>
        <dbReference type="ARBA" id="ARBA00030003"/>
    </source>
</evidence>
<dbReference type="Gene3D" id="3.30.65.10">
    <property type="entry name" value="Bacterial Topoisomerase I, domain 1"/>
    <property type="match status" value="1"/>
</dbReference>
<dbReference type="PANTHER" id="PTHR11390">
    <property type="entry name" value="PROKARYOTIC DNA TOPOISOMERASE"/>
    <property type="match status" value="1"/>
</dbReference>
<dbReference type="InterPro" id="IPR013497">
    <property type="entry name" value="Topo_IA_cen"/>
</dbReference>
<dbReference type="Gene3D" id="3.40.50.140">
    <property type="match status" value="1"/>
</dbReference>
<dbReference type="InterPro" id="IPR013825">
    <property type="entry name" value="Topo_IA_cen_sub2"/>
</dbReference>
<organism evidence="17 18">
    <name type="scientific">Modicisalibacter xianhensis</name>
    <dbReference type="NCBI Taxonomy" id="442341"/>
    <lineage>
        <taxon>Bacteria</taxon>
        <taxon>Pseudomonadati</taxon>
        <taxon>Pseudomonadota</taxon>
        <taxon>Gammaproteobacteria</taxon>
        <taxon>Oceanospirillales</taxon>
        <taxon>Halomonadaceae</taxon>
        <taxon>Modicisalibacter</taxon>
    </lineage>
</organism>
<evidence type="ECO:0000259" key="16">
    <source>
        <dbReference type="PROSITE" id="PS52039"/>
    </source>
</evidence>
<dbReference type="InterPro" id="IPR023405">
    <property type="entry name" value="Topo_IA_core_domain"/>
</dbReference>
<dbReference type="EMBL" id="SOEC01000015">
    <property type="protein sequence ID" value="TDX26820.1"/>
    <property type="molecule type" value="Genomic_DNA"/>
</dbReference>
<dbReference type="PANTHER" id="PTHR11390:SF21">
    <property type="entry name" value="DNA TOPOISOMERASE 3-ALPHA"/>
    <property type="match status" value="1"/>
</dbReference>
<evidence type="ECO:0000256" key="9">
    <source>
        <dbReference type="ARBA" id="ARBA00023125"/>
    </source>
</evidence>
<dbReference type="GO" id="GO:0006281">
    <property type="term" value="P:DNA repair"/>
    <property type="evidence" value="ECO:0007669"/>
    <property type="project" value="TreeGrafter"/>
</dbReference>
<feature type="domain" description="Topo IA-type catalytic" evidence="16">
    <location>
        <begin position="150"/>
        <end position="606"/>
    </location>
</feature>
<dbReference type="InterPro" id="IPR003602">
    <property type="entry name" value="Topo_IA_DNA-bd_dom"/>
</dbReference>
<evidence type="ECO:0000313" key="17">
    <source>
        <dbReference type="EMBL" id="TDX26820.1"/>
    </source>
</evidence>
<dbReference type="InterPro" id="IPR013824">
    <property type="entry name" value="Topo_IA_cen_sub1"/>
</dbReference>
<accession>A0A4R8FKN2</accession>
<proteinExistence type="inferred from homology"/>